<accession>G7WD75</accession>
<evidence type="ECO:0000313" key="2">
    <source>
        <dbReference type="Proteomes" id="UP000006346"/>
    </source>
</evidence>
<sequence length="89" mass="10273">MTRKRKYIIGILLIIIWFTFLLTDFCLAKANRSPVFAIPIVVYKDGGSTEYYGLGYKVIKYANLTVEKGIEVRKIDFGTWFVKFSPVIN</sequence>
<dbReference type="KEGG" id="dor:Desor_1940"/>
<evidence type="ECO:0000313" key="1">
    <source>
        <dbReference type="EMBL" id="AET67560.1"/>
    </source>
</evidence>
<gene>
    <name evidence="1" type="ordered locus">Desor_1940</name>
</gene>
<proteinExistence type="predicted"/>
<dbReference type="EMBL" id="CP003108">
    <property type="protein sequence ID" value="AET67560.1"/>
    <property type="molecule type" value="Genomic_DNA"/>
</dbReference>
<dbReference type="PATRIC" id="fig|768706.3.peg.1947"/>
<dbReference type="RefSeq" id="WP_014184375.1">
    <property type="nucleotide sequence ID" value="NC_016584.1"/>
</dbReference>
<protein>
    <submittedName>
        <fullName evidence="1">Uncharacterized protein</fullName>
    </submittedName>
</protein>
<dbReference type="eggNOG" id="ENOG5030HE3">
    <property type="taxonomic scope" value="Bacteria"/>
</dbReference>
<name>G7WD75_DESOD</name>
<keyword evidence="2" id="KW-1185">Reference proteome</keyword>
<reference evidence="2" key="1">
    <citation type="submission" date="2011-11" db="EMBL/GenBank/DDBJ databases">
        <title>Complete sequence of Desulfosporosinus orientis DSM 765.</title>
        <authorList>
            <person name="Lucas S."/>
            <person name="Han J."/>
            <person name="Lapidus A."/>
            <person name="Cheng J.-F."/>
            <person name="Goodwin L."/>
            <person name="Pitluck S."/>
            <person name="Peters L."/>
            <person name="Ovchinnikova G."/>
            <person name="Teshima H."/>
            <person name="Detter J.C."/>
            <person name="Han C."/>
            <person name="Tapia R."/>
            <person name="Land M."/>
            <person name="Hauser L."/>
            <person name="Kyrpides N."/>
            <person name="Ivanova N."/>
            <person name="Pagani I."/>
            <person name="Pester M."/>
            <person name="Spring S."/>
            <person name="Ollivier B."/>
            <person name="Rattei T."/>
            <person name="Klenk H.-P."/>
            <person name="Wagner M."/>
            <person name="Loy A."/>
            <person name="Woyke T."/>
        </authorList>
    </citation>
    <scope>NUCLEOTIDE SEQUENCE [LARGE SCALE GENOMIC DNA]</scope>
    <source>
        <strain evidence="2">ATCC 19365 / DSM 765 / NCIMB 8382 / VKM B-1628</strain>
    </source>
</reference>
<organism evidence="1 2">
    <name type="scientific">Desulfosporosinus orientis (strain ATCC 19365 / DSM 765 / NCIMB 8382 / VKM B-1628 / Singapore I)</name>
    <name type="common">Desulfotomaculum orientis</name>
    <dbReference type="NCBI Taxonomy" id="768706"/>
    <lineage>
        <taxon>Bacteria</taxon>
        <taxon>Bacillati</taxon>
        <taxon>Bacillota</taxon>
        <taxon>Clostridia</taxon>
        <taxon>Eubacteriales</taxon>
        <taxon>Desulfitobacteriaceae</taxon>
        <taxon>Desulfosporosinus</taxon>
    </lineage>
</organism>
<reference evidence="1 2" key="2">
    <citation type="journal article" date="2012" name="J. Bacteriol.">
        <title>Complete genome sequences of Desulfosporosinus orientis DSM765T, Desulfosporosinus youngiae DSM17734T, Desulfosporosinus meridiei DSM13257T, and Desulfosporosinus acidiphilus DSM22704T.</title>
        <authorList>
            <person name="Pester M."/>
            <person name="Brambilla E."/>
            <person name="Alazard D."/>
            <person name="Rattei T."/>
            <person name="Weinmaier T."/>
            <person name="Han J."/>
            <person name="Lucas S."/>
            <person name="Lapidus A."/>
            <person name="Cheng J.F."/>
            <person name="Goodwin L."/>
            <person name="Pitluck S."/>
            <person name="Peters L."/>
            <person name="Ovchinnikova G."/>
            <person name="Teshima H."/>
            <person name="Detter J.C."/>
            <person name="Han C.S."/>
            <person name="Tapia R."/>
            <person name="Land M.L."/>
            <person name="Hauser L."/>
            <person name="Kyrpides N.C."/>
            <person name="Ivanova N.N."/>
            <person name="Pagani I."/>
            <person name="Huntmann M."/>
            <person name="Wei C.L."/>
            <person name="Davenport K.W."/>
            <person name="Daligault H."/>
            <person name="Chain P.S."/>
            <person name="Chen A."/>
            <person name="Mavromatis K."/>
            <person name="Markowitz V."/>
            <person name="Szeto E."/>
            <person name="Mikhailova N."/>
            <person name="Pati A."/>
            <person name="Wagner M."/>
            <person name="Woyke T."/>
            <person name="Ollivier B."/>
            <person name="Klenk H.P."/>
            <person name="Spring S."/>
            <person name="Loy A."/>
        </authorList>
    </citation>
    <scope>NUCLEOTIDE SEQUENCE [LARGE SCALE GENOMIC DNA]</scope>
    <source>
        <strain evidence="2">ATCC 19365 / DSM 765 / NCIMB 8382 / VKM B-1628</strain>
    </source>
</reference>
<dbReference type="Proteomes" id="UP000006346">
    <property type="component" value="Chromosome"/>
</dbReference>
<dbReference type="HOGENOM" id="CLU_2449804_0_0_9"/>
<dbReference type="AlphaFoldDB" id="G7WD75"/>
<dbReference type="OrthoDB" id="1935917at2"/>